<dbReference type="OrthoDB" id="4132249at2759"/>
<protein>
    <recommendedName>
        <fullName evidence="7">Zn(2)-C6 fungal-type domain-containing protein</fullName>
    </recommendedName>
</protein>
<feature type="region of interest" description="Disordered" evidence="6">
    <location>
        <begin position="1"/>
        <end position="24"/>
    </location>
</feature>
<evidence type="ECO:0000256" key="5">
    <source>
        <dbReference type="ARBA" id="ARBA00023242"/>
    </source>
</evidence>
<keyword evidence="1" id="KW-0479">Metal-binding</keyword>
<reference evidence="8 9" key="1">
    <citation type="journal article" date="2017" name="Biotechnol. Biofuels">
        <title>Differential beta-glucosidase expression as a function of carbon source availability in Talaromyces amestolkiae: a genomic and proteomic approach.</title>
        <authorList>
            <person name="de Eugenio L.I."/>
            <person name="Mendez-Liter J.A."/>
            <person name="Nieto-Dominguez M."/>
            <person name="Alonso L."/>
            <person name="Gil-Munoz J."/>
            <person name="Barriuso J."/>
            <person name="Prieto A."/>
            <person name="Martinez M.J."/>
        </authorList>
    </citation>
    <scope>NUCLEOTIDE SEQUENCE [LARGE SCALE GENOMIC DNA]</scope>
    <source>
        <strain evidence="8 9">CIB</strain>
    </source>
</reference>
<evidence type="ECO:0000256" key="3">
    <source>
        <dbReference type="ARBA" id="ARBA00023125"/>
    </source>
</evidence>
<dbReference type="AlphaFoldDB" id="A0A364L437"/>
<proteinExistence type="predicted"/>
<dbReference type="EMBL" id="MIKG01000012">
    <property type="protein sequence ID" value="RAO70579.1"/>
    <property type="molecule type" value="Genomic_DNA"/>
</dbReference>
<name>A0A364L437_TALAM</name>
<dbReference type="RefSeq" id="XP_040735095.1">
    <property type="nucleotide sequence ID" value="XM_040879194.1"/>
</dbReference>
<dbReference type="CDD" id="cd00067">
    <property type="entry name" value="GAL4"/>
    <property type="match status" value="1"/>
</dbReference>
<evidence type="ECO:0000313" key="8">
    <source>
        <dbReference type="EMBL" id="RAO70579.1"/>
    </source>
</evidence>
<dbReference type="GO" id="GO:0000981">
    <property type="term" value="F:DNA-binding transcription factor activity, RNA polymerase II-specific"/>
    <property type="evidence" value="ECO:0007669"/>
    <property type="project" value="InterPro"/>
</dbReference>
<evidence type="ECO:0000256" key="6">
    <source>
        <dbReference type="SAM" id="MobiDB-lite"/>
    </source>
</evidence>
<evidence type="ECO:0000313" key="9">
    <source>
        <dbReference type="Proteomes" id="UP000249363"/>
    </source>
</evidence>
<dbReference type="SMART" id="SM00066">
    <property type="entry name" value="GAL4"/>
    <property type="match status" value="1"/>
</dbReference>
<evidence type="ECO:0000259" key="7">
    <source>
        <dbReference type="PROSITE" id="PS50048"/>
    </source>
</evidence>
<keyword evidence="2" id="KW-0805">Transcription regulation</keyword>
<keyword evidence="4" id="KW-0804">Transcription</keyword>
<feature type="region of interest" description="Disordered" evidence="6">
    <location>
        <begin position="405"/>
        <end position="432"/>
    </location>
</feature>
<dbReference type="CDD" id="cd12148">
    <property type="entry name" value="fungal_TF_MHR"/>
    <property type="match status" value="1"/>
</dbReference>
<dbReference type="SUPFAM" id="SSF57701">
    <property type="entry name" value="Zn2/Cys6 DNA-binding domain"/>
    <property type="match status" value="1"/>
</dbReference>
<feature type="domain" description="Zn(2)-C6 fungal-type" evidence="7">
    <location>
        <begin position="25"/>
        <end position="54"/>
    </location>
</feature>
<accession>A0A364L437</accession>
<organism evidence="8 9">
    <name type="scientific">Talaromyces amestolkiae</name>
    <dbReference type="NCBI Taxonomy" id="1196081"/>
    <lineage>
        <taxon>Eukaryota</taxon>
        <taxon>Fungi</taxon>
        <taxon>Dikarya</taxon>
        <taxon>Ascomycota</taxon>
        <taxon>Pezizomycotina</taxon>
        <taxon>Eurotiomycetes</taxon>
        <taxon>Eurotiomycetidae</taxon>
        <taxon>Eurotiales</taxon>
        <taxon>Trichocomaceae</taxon>
        <taxon>Talaromyces</taxon>
        <taxon>Talaromyces sect. Talaromyces</taxon>
    </lineage>
</organism>
<gene>
    <name evidence="8" type="ORF">BHQ10_006591</name>
</gene>
<sequence length="432" mass="48774">MTSVFKSEIDAASPPPPQQKASKQACDNCRRRKIKCNRAQPCDKCQRLLLSCSYCDVLQRKGPKFRTLYPLAPLQTLVSQYPTPPQSIADKGSQAELMVPHAMIDPSSSSAYYDSSLALSGIEILTEATNARNECNNICEQVTLESLLTSFFLFAAYGNLDRQNEAWFYLSQATSMALTLGLHREATYSAFGEDEAEERRRVFWLLFVTERAYALQQAKPIMLRNSIRKPAILSTEDHIIQYGFYNLISIFEKITAELFDWIAIECDETFIASMTSGRTNLRDMSRQHHFSQPIPIGSVAEIQNLDIAGTQQWLQAMAWKLSMSDLSQFRSTDALLPFHFPVLVAKAVMDVFQGSTVLQSAGGHDRRMSIIKSESGMQGYPTRDINNEEFLLDIMNILSRIRPNNSHQPQAHHSFLSQIPPTSTSPSNQFFR</sequence>
<dbReference type="Gene3D" id="4.10.240.10">
    <property type="entry name" value="Zn(2)-C6 fungal-type DNA-binding domain"/>
    <property type="match status" value="1"/>
</dbReference>
<keyword evidence="9" id="KW-1185">Reference proteome</keyword>
<comment type="caution">
    <text evidence="8">The sequence shown here is derived from an EMBL/GenBank/DDBJ whole genome shotgun (WGS) entry which is preliminary data.</text>
</comment>
<evidence type="ECO:0000256" key="2">
    <source>
        <dbReference type="ARBA" id="ARBA00023015"/>
    </source>
</evidence>
<dbReference type="Proteomes" id="UP000249363">
    <property type="component" value="Unassembled WGS sequence"/>
</dbReference>
<dbReference type="PROSITE" id="PS00463">
    <property type="entry name" value="ZN2_CY6_FUNGAL_1"/>
    <property type="match status" value="1"/>
</dbReference>
<evidence type="ECO:0000256" key="4">
    <source>
        <dbReference type="ARBA" id="ARBA00023163"/>
    </source>
</evidence>
<dbReference type="SMART" id="SM00906">
    <property type="entry name" value="Fungal_trans"/>
    <property type="match status" value="1"/>
</dbReference>
<dbReference type="GO" id="GO:0006351">
    <property type="term" value="P:DNA-templated transcription"/>
    <property type="evidence" value="ECO:0007669"/>
    <property type="project" value="InterPro"/>
</dbReference>
<dbReference type="PANTHER" id="PTHR31668:SF19">
    <property type="entry name" value="ZN(2)-C6 FUNGAL-TYPE DOMAIN-CONTAINING PROTEIN-RELATED"/>
    <property type="match status" value="1"/>
</dbReference>
<dbReference type="GO" id="GO:0003677">
    <property type="term" value="F:DNA binding"/>
    <property type="evidence" value="ECO:0007669"/>
    <property type="project" value="UniProtKB-KW"/>
</dbReference>
<dbReference type="InterPro" id="IPR036864">
    <property type="entry name" value="Zn2-C6_fun-type_DNA-bd_sf"/>
</dbReference>
<keyword evidence="3" id="KW-0238">DNA-binding</keyword>
<keyword evidence="5" id="KW-0539">Nucleus</keyword>
<dbReference type="InterPro" id="IPR007219">
    <property type="entry name" value="XnlR_reg_dom"/>
</dbReference>
<dbReference type="PANTHER" id="PTHR31668">
    <property type="entry name" value="GLUCOSE TRANSPORT TRANSCRIPTION REGULATOR RGT1-RELATED-RELATED"/>
    <property type="match status" value="1"/>
</dbReference>
<dbReference type="Pfam" id="PF04082">
    <property type="entry name" value="Fungal_trans"/>
    <property type="match status" value="1"/>
</dbReference>
<dbReference type="InterPro" id="IPR001138">
    <property type="entry name" value="Zn2Cys6_DnaBD"/>
</dbReference>
<dbReference type="PROSITE" id="PS50048">
    <property type="entry name" value="ZN2_CY6_FUNGAL_2"/>
    <property type="match status" value="1"/>
</dbReference>
<dbReference type="GeneID" id="63795807"/>
<dbReference type="InterPro" id="IPR050797">
    <property type="entry name" value="Carb_Metab_Trans_Reg"/>
</dbReference>
<dbReference type="Pfam" id="PF00172">
    <property type="entry name" value="Zn_clus"/>
    <property type="match status" value="1"/>
</dbReference>
<evidence type="ECO:0000256" key="1">
    <source>
        <dbReference type="ARBA" id="ARBA00022723"/>
    </source>
</evidence>
<dbReference type="STRING" id="1196081.A0A364L437"/>
<dbReference type="GO" id="GO:0008270">
    <property type="term" value="F:zinc ion binding"/>
    <property type="evidence" value="ECO:0007669"/>
    <property type="project" value="InterPro"/>
</dbReference>